<dbReference type="Pfam" id="PF16558">
    <property type="entry name" value="AZUL"/>
    <property type="match status" value="1"/>
</dbReference>
<dbReference type="PROSITE" id="PS50237">
    <property type="entry name" value="HECT"/>
    <property type="match status" value="1"/>
</dbReference>
<evidence type="ECO:0000256" key="6">
    <source>
        <dbReference type="SAM" id="MobiDB-lite"/>
    </source>
</evidence>
<proteinExistence type="predicted"/>
<feature type="region of interest" description="Disordered" evidence="6">
    <location>
        <begin position="208"/>
        <end position="253"/>
    </location>
</feature>
<evidence type="ECO:0000313" key="10">
    <source>
        <dbReference type="Proteomes" id="UP000801428"/>
    </source>
</evidence>
<feature type="domain" description="HECT" evidence="8">
    <location>
        <begin position="590"/>
        <end position="933"/>
    </location>
</feature>
<keyword evidence="7" id="KW-1133">Transmembrane helix</keyword>
<evidence type="ECO:0000256" key="2">
    <source>
        <dbReference type="ARBA" id="ARBA00012485"/>
    </source>
</evidence>
<name>A0A9P4TIJ6_CURKU</name>
<feature type="region of interest" description="Disordered" evidence="6">
    <location>
        <begin position="344"/>
        <end position="378"/>
    </location>
</feature>
<accession>A0A9P4TIJ6</accession>
<evidence type="ECO:0000313" key="9">
    <source>
        <dbReference type="EMBL" id="KAF3006511.1"/>
    </source>
</evidence>
<dbReference type="Gene3D" id="6.10.130.10">
    <property type="entry name" value="Ubiquitin-protein ligase E3A, N-terminal zinc-binding domain (AZUL)"/>
    <property type="match status" value="1"/>
</dbReference>
<dbReference type="PANTHER" id="PTHR45700">
    <property type="entry name" value="UBIQUITIN-PROTEIN LIGASE E3C"/>
    <property type="match status" value="1"/>
</dbReference>
<dbReference type="GO" id="GO:0000209">
    <property type="term" value="P:protein polyubiquitination"/>
    <property type="evidence" value="ECO:0007669"/>
    <property type="project" value="InterPro"/>
</dbReference>
<feature type="compositionally biased region" description="Polar residues" evidence="6">
    <location>
        <begin position="221"/>
        <end position="233"/>
    </location>
</feature>
<dbReference type="InterPro" id="IPR035983">
    <property type="entry name" value="Hect_E3_ubiquitin_ligase"/>
</dbReference>
<evidence type="ECO:0000256" key="1">
    <source>
        <dbReference type="ARBA" id="ARBA00000885"/>
    </source>
</evidence>
<dbReference type="EC" id="2.3.2.26" evidence="2"/>
<evidence type="ECO:0000256" key="5">
    <source>
        <dbReference type="PROSITE-ProRule" id="PRU00104"/>
    </source>
</evidence>
<evidence type="ECO:0000259" key="8">
    <source>
        <dbReference type="PROSITE" id="PS50237"/>
    </source>
</evidence>
<dbReference type="PANTHER" id="PTHR45700:SF8">
    <property type="entry name" value="HECT-TYPE E3 UBIQUITIN TRANSFERASE"/>
    <property type="match status" value="1"/>
</dbReference>
<dbReference type="Gene3D" id="3.30.2160.10">
    <property type="entry name" value="Hect, E3 ligase catalytic domain"/>
    <property type="match status" value="1"/>
</dbReference>
<dbReference type="GO" id="GO:0061630">
    <property type="term" value="F:ubiquitin protein ligase activity"/>
    <property type="evidence" value="ECO:0007669"/>
    <property type="project" value="UniProtKB-EC"/>
</dbReference>
<dbReference type="Proteomes" id="UP000801428">
    <property type="component" value="Unassembled WGS sequence"/>
</dbReference>
<dbReference type="InterPro" id="IPR044611">
    <property type="entry name" value="E3A/B/C-like"/>
</dbReference>
<dbReference type="AlphaFoldDB" id="A0A9P4TIJ6"/>
<sequence length="933" mass="106094">MTSSGGGFPSPQNELPLPCSPALGHRLSNVIDVHDPARIVECSQLERQRKFQYLVRRYLSQIRHGCKSAYCDTPTCLSGNKRGAAKPYRPPTELTARALAHYLASQDNPHRGLCPHELKVPPMALEAEVAIDSTPGDGSNSSVDEAQRATRMKTQALTSIIDSRHQLKKDTKSIGQNLYDSVSVIYSYSKSIPSALSVFDLLRASPTEGQAKRCHDGANGSPVTARTGNTTRQISRHDSRVQRQSEATREQPTVLSDGQLVHKRSGPDEAFINRSLFYTLGDAETLLKSFHDSNDAFKCSPLPHLDSIRLANSFRDWSQHNGALIFDSLSIAVEALLTRPPAFDQRPVNGANHESKSHQKVESASKALQTDSATTENHVVTPEETLSSLLVQHLVIVEQVALESKRKMGSTNTINKEPGWTVTATLAEWLKTTIIKNWDGKVEVNKWTSVGAAIMLLRQLHEHQRRLNIWSRMIRIPYLHEHMDALQDPVKFLDWRVQPNTLHVLQYAELHPTDYLVKFFRVINLTSMMSQYDHTQHVQQMLRQLDTFLREPYLYMIKHRLKVTLNDYLILDVSREQPLKDTLDQLWRQERKTLLKPLKVKLGQKEGEVGLDHGGVTYEFFRVVLGQAFAPEYGMFTIDSKTRMTWFQPGSLEPLWKFKMLGVLFSLAIYNGITLPVTFPLAFYNLMLNSRFKFLDDHTSIDYIRDGWPDLARSFETMLDWKDGDVADVFMRDYAFSYEAFGQKIDLDMSKNDNESHSSSDTPLVNNENRGMFVRDYVTYLILRTIRPQLKAFKKGFHTCLDPRSLELFTPKTLRQLVEGTQNISISDLRACATYEDYDATHPTVRMFWNIVQGFSQEDAARLLEFVTASDRVPITGYKSLTFNVVRMGSDSEQLPTSSTCFGKLYLPEYNDEDKMRRKLELAIQNAKGFGVV</sequence>
<dbReference type="Gene3D" id="3.30.2410.10">
    <property type="entry name" value="Hect, E3 ligase catalytic domain"/>
    <property type="match status" value="1"/>
</dbReference>
<dbReference type="InterPro" id="IPR000569">
    <property type="entry name" value="HECT_dom"/>
</dbReference>
<comment type="catalytic activity">
    <reaction evidence="1">
        <text>S-ubiquitinyl-[E2 ubiquitin-conjugating enzyme]-L-cysteine + [acceptor protein]-L-lysine = [E2 ubiquitin-conjugating enzyme]-L-cysteine + N(6)-ubiquitinyl-[acceptor protein]-L-lysine.</text>
        <dbReference type="EC" id="2.3.2.26"/>
    </reaction>
</comment>
<dbReference type="SMART" id="SM00119">
    <property type="entry name" value="HECTc"/>
    <property type="match status" value="1"/>
</dbReference>
<feature type="transmembrane region" description="Helical" evidence="7">
    <location>
        <begin position="660"/>
        <end position="684"/>
    </location>
</feature>
<dbReference type="OrthoDB" id="5981550at2759"/>
<evidence type="ECO:0000256" key="4">
    <source>
        <dbReference type="ARBA" id="ARBA00022786"/>
    </source>
</evidence>
<dbReference type="Pfam" id="PF00632">
    <property type="entry name" value="HECT"/>
    <property type="match status" value="1"/>
</dbReference>
<gene>
    <name evidence="9" type="ORF">E8E13_005009</name>
</gene>
<evidence type="ECO:0000256" key="7">
    <source>
        <dbReference type="SAM" id="Phobius"/>
    </source>
</evidence>
<keyword evidence="7" id="KW-0472">Membrane</keyword>
<dbReference type="FunFam" id="3.30.2410.10:FF:000003">
    <property type="entry name" value="probable E3 ubiquitin-protein ligase HERC4 isoform X1"/>
    <property type="match status" value="1"/>
</dbReference>
<organism evidence="9 10">
    <name type="scientific">Curvularia kusanoi</name>
    <name type="common">Cochliobolus kusanoi</name>
    <dbReference type="NCBI Taxonomy" id="90978"/>
    <lineage>
        <taxon>Eukaryota</taxon>
        <taxon>Fungi</taxon>
        <taxon>Dikarya</taxon>
        <taxon>Ascomycota</taxon>
        <taxon>Pezizomycotina</taxon>
        <taxon>Dothideomycetes</taxon>
        <taxon>Pleosporomycetidae</taxon>
        <taxon>Pleosporales</taxon>
        <taxon>Pleosporineae</taxon>
        <taxon>Pleosporaceae</taxon>
        <taxon>Curvularia</taxon>
    </lineage>
</organism>
<dbReference type="SUPFAM" id="SSF56204">
    <property type="entry name" value="Hect, E3 ligase catalytic domain"/>
    <property type="match status" value="1"/>
</dbReference>
<keyword evidence="10" id="KW-1185">Reference proteome</keyword>
<keyword evidence="4 5" id="KW-0833">Ubl conjugation pathway</keyword>
<feature type="compositionally biased region" description="Basic and acidic residues" evidence="6">
    <location>
        <begin position="235"/>
        <end position="249"/>
    </location>
</feature>
<feature type="active site" description="Glycyl thioester intermediate" evidence="5">
    <location>
        <position position="901"/>
    </location>
</feature>
<keyword evidence="7" id="KW-0812">Transmembrane</keyword>
<dbReference type="EMBL" id="SWKU01000005">
    <property type="protein sequence ID" value="KAF3006511.1"/>
    <property type="molecule type" value="Genomic_DNA"/>
</dbReference>
<feature type="compositionally biased region" description="Polar residues" evidence="6">
    <location>
        <begin position="366"/>
        <end position="378"/>
    </location>
</feature>
<dbReference type="InterPro" id="IPR042556">
    <property type="entry name" value="AZUL_sf"/>
</dbReference>
<reference evidence="9" key="1">
    <citation type="submission" date="2019-04" db="EMBL/GenBank/DDBJ databases">
        <title>Sequencing of skin fungus with MAO and IRED activity.</title>
        <authorList>
            <person name="Marsaioli A.J."/>
            <person name="Bonatto J.M.C."/>
            <person name="Reis Junior O."/>
        </authorList>
    </citation>
    <scope>NUCLEOTIDE SEQUENCE</scope>
    <source>
        <strain evidence="9">30M1</strain>
    </source>
</reference>
<dbReference type="InterPro" id="IPR032353">
    <property type="entry name" value="AZUL"/>
</dbReference>
<evidence type="ECO:0000256" key="3">
    <source>
        <dbReference type="ARBA" id="ARBA00022679"/>
    </source>
</evidence>
<feature type="compositionally biased region" description="Basic and acidic residues" evidence="6">
    <location>
        <begin position="353"/>
        <end position="363"/>
    </location>
</feature>
<comment type="caution">
    <text evidence="9">The sequence shown here is derived from an EMBL/GenBank/DDBJ whole genome shotgun (WGS) entry which is preliminary data.</text>
</comment>
<dbReference type="Gene3D" id="3.90.1750.10">
    <property type="entry name" value="Hect, E3 ligase catalytic domains"/>
    <property type="match status" value="1"/>
</dbReference>
<protein>
    <recommendedName>
        <fullName evidence="2">HECT-type E3 ubiquitin transferase</fullName>
        <ecNumber evidence="2">2.3.2.26</ecNumber>
    </recommendedName>
</protein>
<keyword evidence="3" id="KW-0808">Transferase</keyword>